<evidence type="ECO:0000256" key="2">
    <source>
        <dbReference type="ARBA" id="ARBA00023002"/>
    </source>
</evidence>
<dbReference type="RefSeq" id="WP_264503933.1">
    <property type="nucleotide sequence ID" value="NZ_JAPDFL010000001.1"/>
</dbReference>
<dbReference type="InterPro" id="IPR000674">
    <property type="entry name" value="Ald_Oxase/Xan_DH_a/b"/>
</dbReference>
<feature type="compositionally biased region" description="Basic and acidic residues" evidence="3">
    <location>
        <begin position="96"/>
        <end position="113"/>
    </location>
</feature>
<dbReference type="InterPro" id="IPR036856">
    <property type="entry name" value="Ald_Oxase/Xan_DH_a/b_sf"/>
</dbReference>
<dbReference type="EMBL" id="JAPDFL010000001">
    <property type="protein sequence ID" value="MCW1930755.1"/>
    <property type="molecule type" value="Genomic_DNA"/>
</dbReference>
<accession>A0ABT3GT94</accession>
<feature type="domain" description="Aldehyde oxidase/xanthine dehydrogenase a/b hammerhead" evidence="4">
    <location>
        <begin position="27"/>
        <end position="156"/>
    </location>
</feature>
<dbReference type="InterPro" id="IPR046867">
    <property type="entry name" value="AldOxase/xan_DH_MoCoBD2"/>
</dbReference>
<dbReference type="Proteomes" id="UP001208938">
    <property type="component" value="Unassembled WGS sequence"/>
</dbReference>
<comment type="caution">
    <text evidence="5">The sequence shown here is derived from an EMBL/GenBank/DDBJ whole genome shotgun (WGS) entry which is preliminary data.</text>
</comment>
<dbReference type="PANTHER" id="PTHR11908:SF132">
    <property type="entry name" value="ALDEHYDE OXIDASE 1-RELATED"/>
    <property type="match status" value="1"/>
</dbReference>
<dbReference type="InterPro" id="IPR008274">
    <property type="entry name" value="AldOxase/xan_DH_MoCoBD1"/>
</dbReference>
<dbReference type="Pfam" id="PF01315">
    <property type="entry name" value="Ald_Xan_dh_C"/>
    <property type="match status" value="1"/>
</dbReference>
<protein>
    <submittedName>
        <fullName evidence="5">Xanthine dehydrogenase family protein molybdopterin-binding subunit</fullName>
    </submittedName>
</protein>
<evidence type="ECO:0000259" key="4">
    <source>
        <dbReference type="SMART" id="SM01008"/>
    </source>
</evidence>
<evidence type="ECO:0000313" key="5">
    <source>
        <dbReference type="EMBL" id="MCW1930755.1"/>
    </source>
</evidence>
<evidence type="ECO:0000313" key="6">
    <source>
        <dbReference type="Proteomes" id="UP001208938"/>
    </source>
</evidence>
<proteinExistence type="predicted"/>
<dbReference type="SUPFAM" id="SSF56003">
    <property type="entry name" value="Molybdenum cofactor-binding domain"/>
    <property type="match status" value="1"/>
</dbReference>
<feature type="region of interest" description="Disordered" evidence="3">
    <location>
        <begin position="90"/>
        <end position="113"/>
    </location>
</feature>
<dbReference type="Pfam" id="PF02738">
    <property type="entry name" value="MoCoBD_1"/>
    <property type="match status" value="1"/>
</dbReference>
<dbReference type="PANTHER" id="PTHR11908">
    <property type="entry name" value="XANTHINE DEHYDROGENASE"/>
    <property type="match status" value="1"/>
</dbReference>
<keyword evidence="6" id="KW-1185">Reference proteome</keyword>
<evidence type="ECO:0000256" key="1">
    <source>
        <dbReference type="ARBA" id="ARBA00022505"/>
    </source>
</evidence>
<name>A0ABT3GT94_9RHOB</name>
<keyword evidence="2" id="KW-0560">Oxidoreductase</keyword>
<dbReference type="Gene3D" id="3.30.365.10">
    <property type="entry name" value="Aldehyde oxidase/xanthine dehydrogenase, molybdopterin binding domain"/>
    <property type="match status" value="4"/>
</dbReference>
<keyword evidence="1" id="KW-0500">Molybdenum</keyword>
<dbReference type="InterPro" id="IPR016208">
    <property type="entry name" value="Ald_Oxase/xanthine_DH-like"/>
</dbReference>
<organism evidence="5 6">
    <name type="scientific">Pararhodobacter zhoushanensis</name>
    <dbReference type="NCBI Taxonomy" id="2479545"/>
    <lineage>
        <taxon>Bacteria</taxon>
        <taxon>Pseudomonadati</taxon>
        <taxon>Pseudomonadota</taxon>
        <taxon>Alphaproteobacteria</taxon>
        <taxon>Rhodobacterales</taxon>
        <taxon>Paracoccaceae</taxon>
        <taxon>Pararhodobacter</taxon>
    </lineage>
</organism>
<dbReference type="Gene3D" id="3.90.1170.50">
    <property type="entry name" value="Aldehyde oxidase/xanthine dehydrogenase, a/b hammerhead"/>
    <property type="match status" value="1"/>
</dbReference>
<reference evidence="5 6" key="1">
    <citation type="submission" date="2022-10" db="EMBL/GenBank/DDBJ databases">
        <title>Pararhodobacter sp. nov., isolated from marine algae.</title>
        <authorList>
            <person name="Choi B.J."/>
            <person name="Kim J.M."/>
            <person name="Lee J.K."/>
            <person name="Choi D.G."/>
            <person name="Jeon C.O."/>
        </authorList>
    </citation>
    <scope>NUCLEOTIDE SEQUENCE [LARGE SCALE GENOMIC DNA]</scope>
    <source>
        <strain evidence="5 6">ZQ420</strain>
    </source>
</reference>
<dbReference type="SUPFAM" id="SSF54665">
    <property type="entry name" value="CO dehydrogenase molybdoprotein N-domain-like"/>
    <property type="match status" value="1"/>
</dbReference>
<sequence length="783" mass="83462">MSTESSATRQGLIGAPLPRREDVALLQGRGQYADDLPFDGAVFAVFARSPYGHARLDAVQVEDARAMPGVLAVLTGADLAAAGIGPIPHAIGSSKRGSDRPLSQRDGSERLRTLHHPLPLDRVRFAGEAYAAVIAETMEQAKDAAELIEAEFDELPAVTNALAALADDAPQLWDTVPGNLTLEAELGDAAAVEAAFATATHRVRFTSQINRVTGVHMEPRTAAAAYVDGRYVMHCSAGIGVVQVREQMAASLGVGLEAVRIVAPGDVGGNFGTRNATYPEWVVIAHAAKLLGRPVKHRVERLEAFVSDYQARDLHVDVELALDDVGTFLALRCVNTSNQGAHTVSYTPLNKGVQLMTGVYRVPVAHAVARAVVTNTPSTIPYRSAGRPEAMYAIERLVDLAAQQCGFDRIALRQRNMIPVDAFPYTNPFGVTYDSGDHLATLATAMQIGDVAGFEARRAEARTRGMYRGIGISNYIEGAGGYPQERAVVSVLEDRIEVTLGTQDTGQGHRTAFTQLVAEWFGLPYEQVVLRTGDSDFVTQGGGSHSGRSLRFGSIVMDKATRAVIARAKAVYAALTGAAEVDYAEGLLRVPGTNEAMSLFELSAHTLDPRVPLDLQGPLAAECNEVIPGLAFPYGAAVCEVEIDPETGALTIPRYASVDDVGRALNPLILHGQTHGGIVQGVGQAWHEAIRWDGDGQALTASLMDYQMPRATDFPSFDTALSEVPATSHPMGFRPGGEGGTTPALGVFINAIANALGDLGVHHVEMPATPLRIWEAIRRAQND</sequence>
<dbReference type="Pfam" id="PF20256">
    <property type="entry name" value="MoCoBD_2"/>
    <property type="match status" value="1"/>
</dbReference>
<dbReference type="SMART" id="SM01008">
    <property type="entry name" value="Ald_Xan_dh_C"/>
    <property type="match status" value="1"/>
</dbReference>
<evidence type="ECO:0000256" key="3">
    <source>
        <dbReference type="SAM" id="MobiDB-lite"/>
    </source>
</evidence>
<gene>
    <name evidence="5" type="ORF">OKW52_00315</name>
</gene>
<dbReference type="InterPro" id="IPR037165">
    <property type="entry name" value="AldOxase/xan_DH_Mopterin-bd_sf"/>
</dbReference>